<dbReference type="RefSeq" id="WP_073108930.1">
    <property type="nucleotide sequence ID" value="NZ_FQYN01000004.1"/>
</dbReference>
<evidence type="ECO:0000313" key="3">
    <source>
        <dbReference type="Proteomes" id="UP000184418"/>
    </source>
</evidence>
<dbReference type="AlphaFoldDB" id="A0A1M6GAV2"/>
<keyword evidence="3" id="KW-1185">Reference proteome</keyword>
<name>A0A1M6GAV2_9BACT</name>
<sequence>MPLSRLKSTILLAALLLIRTGHAQTRLAAESGGSESSELTVRVTLPAALNAAKDYAAILLSKDQDKLKNLDERRKRRTTSPVLTFSLAMPKSIVRKLAGNN</sequence>
<organism evidence="2 3">
    <name type="scientific">Hymenobacter daecheongensis DSM 21074</name>
    <dbReference type="NCBI Taxonomy" id="1121955"/>
    <lineage>
        <taxon>Bacteria</taxon>
        <taxon>Pseudomonadati</taxon>
        <taxon>Bacteroidota</taxon>
        <taxon>Cytophagia</taxon>
        <taxon>Cytophagales</taxon>
        <taxon>Hymenobacteraceae</taxon>
        <taxon>Hymenobacter</taxon>
    </lineage>
</organism>
<evidence type="ECO:0000313" key="2">
    <source>
        <dbReference type="EMBL" id="SHJ07075.1"/>
    </source>
</evidence>
<dbReference type="Proteomes" id="UP000184418">
    <property type="component" value="Unassembled WGS sequence"/>
</dbReference>
<gene>
    <name evidence="2" type="ORF">SAMN02745146_2184</name>
</gene>
<evidence type="ECO:0000256" key="1">
    <source>
        <dbReference type="SAM" id="SignalP"/>
    </source>
</evidence>
<dbReference type="OrthoDB" id="9972954at2"/>
<accession>A0A1M6GAV2</accession>
<protein>
    <submittedName>
        <fullName evidence="2">Uncharacterized protein</fullName>
    </submittedName>
</protein>
<feature type="signal peptide" evidence="1">
    <location>
        <begin position="1"/>
        <end position="23"/>
    </location>
</feature>
<feature type="chain" id="PRO_5013064981" evidence="1">
    <location>
        <begin position="24"/>
        <end position="101"/>
    </location>
</feature>
<dbReference type="EMBL" id="FQYN01000004">
    <property type="protein sequence ID" value="SHJ07075.1"/>
    <property type="molecule type" value="Genomic_DNA"/>
</dbReference>
<proteinExistence type="predicted"/>
<keyword evidence="1" id="KW-0732">Signal</keyword>
<reference evidence="2 3" key="1">
    <citation type="submission" date="2016-11" db="EMBL/GenBank/DDBJ databases">
        <authorList>
            <person name="Jaros S."/>
            <person name="Januszkiewicz K."/>
            <person name="Wedrychowicz H."/>
        </authorList>
    </citation>
    <scope>NUCLEOTIDE SEQUENCE [LARGE SCALE GENOMIC DNA]</scope>
    <source>
        <strain evidence="2 3">DSM 21074</strain>
    </source>
</reference>